<dbReference type="EMBL" id="JAZHXJ010000747">
    <property type="protein sequence ID" value="KAL1852373.1"/>
    <property type="molecule type" value="Genomic_DNA"/>
</dbReference>
<keyword evidence="1 3" id="KW-0147">Chitin-binding</keyword>
<feature type="disulfide bond" evidence="3">
    <location>
        <begin position="166"/>
        <end position="181"/>
    </location>
</feature>
<dbReference type="PROSITE" id="PS50941">
    <property type="entry name" value="CHIT_BIND_I_2"/>
    <property type="match status" value="3"/>
</dbReference>
<keyword evidence="5" id="KW-0732">Signal</keyword>
<dbReference type="Proteomes" id="UP001586593">
    <property type="component" value="Unassembled WGS sequence"/>
</dbReference>
<feature type="region of interest" description="Disordered" evidence="4">
    <location>
        <begin position="209"/>
        <end position="272"/>
    </location>
</feature>
<name>A0ABR3W3J2_9PEZI</name>
<feature type="signal peptide" evidence="5">
    <location>
        <begin position="1"/>
        <end position="21"/>
    </location>
</feature>
<dbReference type="Gene3D" id="3.30.60.10">
    <property type="entry name" value="Endochitinase-like"/>
    <property type="match status" value="3"/>
</dbReference>
<evidence type="ECO:0000256" key="3">
    <source>
        <dbReference type="PROSITE-ProRule" id="PRU00261"/>
    </source>
</evidence>
<feature type="disulfide bond" evidence="3">
    <location>
        <begin position="180"/>
        <end position="194"/>
    </location>
</feature>
<evidence type="ECO:0000313" key="7">
    <source>
        <dbReference type="EMBL" id="KAL1852373.1"/>
    </source>
</evidence>
<dbReference type="SUPFAM" id="SSF57016">
    <property type="entry name" value="Plant lectins/antimicrobial peptides"/>
    <property type="match status" value="3"/>
</dbReference>
<evidence type="ECO:0000256" key="2">
    <source>
        <dbReference type="ARBA" id="ARBA00023157"/>
    </source>
</evidence>
<dbReference type="SMART" id="SM00270">
    <property type="entry name" value="ChtBD1"/>
    <property type="match status" value="3"/>
</dbReference>
<dbReference type="InterPro" id="IPR018371">
    <property type="entry name" value="Chitin-binding_1_CS"/>
</dbReference>
<dbReference type="PANTHER" id="PTHR47849:SF8">
    <property type="entry name" value="LECTIN"/>
    <property type="match status" value="1"/>
</dbReference>
<feature type="disulfide bond" evidence="3">
    <location>
        <begin position="290"/>
        <end position="304"/>
    </location>
</feature>
<feature type="disulfide bond" evidence="3">
    <location>
        <begin position="74"/>
        <end position="86"/>
    </location>
</feature>
<evidence type="ECO:0000256" key="1">
    <source>
        <dbReference type="ARBA" id="ARBA00022669"/>
    </source>
</evidence>
<feature type="compositionally biased region" description="Low complexity" evidence="4">
    <location>
        <begin position="214"/>
        <end position="263"/>
    </location>
</feature>
<keyword evidence="2 3" id="KW-1015">Disulfide bond</keyword>
<accession>A0ABR3W3J2</accession>
<dbReference type="Pfam" id="PF00187">
    <property type="entry name" value="Chitin_bind_1"/>
    <property type="match status" value="1"/>
</dbReference>
<evidence type="ECO:0000313" key="8">
    <source>
        <dbReference type="Proteomes" id="UP001586593"/>
    </source>
</evidence>
<keyword evidence="8" id="KW-1185">Reference proteome</keyword>
<comment type="caution">
    <text evidence="7">The sequence shown here is derived from an EMBL/GenBank/DDBJ whole genome shotgun (WGS) entry which is preliminary data.</text>
</comment>
<feature type="region of interest" description="Disordered" evidence="4">
    <location>
        <begin position="114"/>
        <end position="153"/>
    </location>
</feature>
<dbReference type="PROSITE" id="PS00026">
    <property type="entry name" value="CHIT_BIND_I_1"/>
    <property type="match status" value="1"/>
</dbReference>
<dbReference type="InterPro" id="IPR001002">
    <property type="entry name" value="Chitin-bd_1"/>
</dbReference>
<gene>
    <name evidence="7" type="ORF">VTK73DRAFT_9236</name>
</gene>
<dbReference type="InterPro" id="IPR036861">
    <property type="entry name" value="Endochitinase-like_sf"/>
</dbReference>
<evidence type="ECO:0000259" key="6">
    <source>
        <dbReference type="PROSITE" id="PS50941"/>
    </source>
</evidence>
<dbReference type="CDD" id="cd00035">
    <property type="entry name" value="ChtBD1"/>
    <property type="match status" value="1"/>
</dbReference>
<reference evidence="7 8" key="1">
    <citation type="journal article" date="2024" name="Commun. Biol.">
        <title>Comparative genomic analysis of thermophilic fungi reveals convergent evolutionary adaptations and gene losses.</title>
        <authorList>
            <person name="Steindorff A.S."/>
            <person name="Aguilar-Pontes M.V."/>
            <person name="Robinson A.J."/>
            <person name="Andreopoulos B."/>
            <person name="LaButti K."/>
            <person name="Kuo A."/>
            <person name="Mondo S."/>
            <person name="Riley R."/>
            <person name="Otillar R."/>
            <person name="Haridas S."/>
            <person name="Lipzen A."/>
            <person name="Grimwood J."/>
            <person name="Schmutz J."/>
            <person name="Clum A."/>
            <person name="Reid I.D."/>
            <person name="Moisan M.C."/>
            <person name="Butler G."/>
            <person name="Nguyen T.T.M."/>
            <person name="Dewar K."/>
            <person name="Conant G."/>
            <person name="Drula E."/>
            <person name="Henrissat B."/>
            <person name="Hansel C."/>
            <person name="Singer S."/>
            <person name="Hutchinson M.I."/>
            <person name="de Vries R.P."/>
            <person name="Natvig D.O."/>
            <person name="Powell A.J."/>
            <person name="Tsang A."/>
            <person name="Grigoriev I.V."/>
        </authorList>
    </citation>
    <scope>NUCLEOTIDE SEQUENCE [LARGE SCALE GENOMIC DNA]</scope>
    <source>
        <strain evidence="7 8">ATCC 24622</strain>
    </source>
</reference>
<protein>
    <recommendedName>
        <fullName evidence="6">Chitin-binding type-1 domain-containing protein</fullName>
    </recommendedName>
</protein>
<organism evidence="7 8">
    <name type="scientific">Phialemonium thermophilum</name>
    <dbReference type="NCBI Taxonomy" id="223376"/>
    <lineage>
        <taxon>Eukaryota</taxon>
        <taxon>Fungi</taxon>
        <taxon>Dikarya</taxon>
        <taxon>Ascomycota</taxon>
        <taxon>Pezizomycotina</taxon>
        <taxon>Sordariomycetes</taxon>
        <taxon>Sordariomycetidae</taxon>
        <taxon>Cephalothecales</taxon>
        <taxon>Cephalothecaceae</taxon>
        <taxon>Phialemonium</taxon>
    </lineage>
</organism>
<comment type="caution">
    <text evidence="3">Lacks conserved residue(s) required for the propagation of feature annotation.</text>
</comment>
<dbReference type="PANTHER" id="PTHR47849">
    <property type="entry name" value="CHITIN-BINDING LECTIN 1"/>
    <property type="match status" value="1"/>
</dbReference>
<feature type="domain" description="Chitin-binding type-1" evidence="6">
    <location>
        <begin position="62"/>
        <end position="108"/>
    </location>
</feature>
<feature type="domain" description="Chitin-binding type-1" evidence="6">
    <location>
        <begin position="163"/>
        <end position="207"/>
    </location>
</feature>
<feature type="disulfide bond" evidence="3">
    <location>
        <begin position="79"/>
        <end position="93"/>
    </location>
</feature>
<feature type="chain" id="PRO_5047090303" description="Chitin-binding type-1 domain-containing protein" evidence="5">
    <location>
        <begin position="22"/>
        <end position="320"/>
    </location>
</feature>
<evidence type="ECO:0000256" key="4">
    <source>
        <dbReference type="SAM" id="MobiDB-lite"/>
    </source>
</evidence>
<sequence length="320" mass="31317">MRWIDISLAAGALGFAGSSLAKLDVGGRSGGFVNLFPGGSLFGGRGEVVSDGFGNLERRQSAGTCGPTNGNAVCPGNQCCSQFGYCGEGDQFCPAIVGCQPQYGWCEGQPLRSPTGSSTTPPATSSTSATSTSAPASPTSSSTATSSSISVPTPTGTLVASTNGMCGNTTTCAGSRYGSCCSQFWYCGTGDAYCGAGCIPEFGTCGNAPPPPASSSSSSSSIAPPPTSSTTSTTVAPPPTSTTSTPVVPTTTTTTSSAAPSASLPAGQRTSTDGTCGNGVSCIGFAGGSCCSQFGYCGTGDYFCAPIAGCQAQFGTCDPS</sequence>
<feature type="disulfide bond" evidence="3">
    <location>
        <begin position="65"/>
        <end position="80"/>
    </location>
</feature>
<feature type="domain" description="Chitin-binding type-1" evidence="6">
    <location>
        <begin position="273"/>
        <end position="319"/>
    </location>
</feature>
<evidence type="ECO:0000256" key="5">
    <source>
        <dbReference type="SAM" id="SignalP"/>
    </source>
</evidence>
<feature type="disulfide bond" evidence="3">
    <location>
        <begin position="276"/>
        <end position="291"/>
    </location>
</feature>
<proteinExistence type="predicted"/>